<evidence type="ECO:0008006" key="3">
    <source>
        <dbReference type="Google" id="ProtNLM"/>
    </source>
</evidence>
<protein>
    <recommendedName>
        <fullName evidence="3">Secretion-regulating guanine nucleotide exchange factor</fullName>
    </recommendedName>
</protein>
<evidence type="ECO:0000256" key="1">
    <source>
        <dbReference type="SAM" id="Phobius"/>
    </source>
</evidence>
<feature type="transmembrane region" description="Helical" evidence="1">
    <location>
        <begin position="114"/>
        <end position="134"/>
    </location>
</feature>
<accession>A0A4Y1R6K3</accession>
<dbReference type="Gene3D" id="3.40.50.1820">
    <property type="entry name" value="alpha/beta hydrolase"/>
    <property type="match status" value="1"/>
</dbReference>
<dbReference type="EMBL" id="AP019299">
    <property type="protein sequence ID" value="BBG99753.1"/>
    <property type="molecule type" value="Genomic_DNA"/>
</dbReference>
<keyword evidence="1" id="KW-0472">Membrane</keyword>
<dbReference type="PANTHER" id="PTHR35128">
    <property type="entry name" value="SECRETION-REGULATING GUANINE NUCLEOTIDE EXCHANGE FACTOR"/>
    <property type="match status" value="1"/>
</dbReference>
<name>A0A4Y1R6K3_PRUDU</name>
<keyword evidence="1" id="KW-1133">Transmembrane helix</keyword>
<evidence type="ECO:0000313" key="2">
    <source>
        <dbReference type="EMBL" id="BBG99753.1"/>
    </source>
</evidence>
<dbReference type="PANTHER" id="PTHR35128:SF1">
    <property type="entry name" value="SECRETION-REGULATING GUANINE NUCLEOTIDE EXCHANGE FACTOR"/>
    <property type="match status" value="1"/>
</dbReference>
<proteinExistence type="predicted"/>
<gene>
    <name evidence="2" type="ORF">Prudu_009544</name>
</gene>
<organism evidence="2">
    <name type="scientific">Prunus dulcis</name>
    <name type="common">Almond</name>
    <name type="synonym">Amygdalus dulcis</name>
    <dbReference type="NCBI Taxonomy" id="3755"/>
    <lineage>
        <taxon>Eukaryota</taxon>
        <taxon>Viridiplantae</taxon>
        <taxon>Streptophyta</taxon>
        <taxon>Embryophyta</taxon>
        <taxon>Tracheophyta</taxon>
        <taxon>Spermatophyta</taxon>
        <taxon>Magnoliopsida</taxon>
        <taxon>eudicotyledons</taxon>
        <taxon>Gunneridae</taxon>
        <taxon>Pentapetalae</taxon>
        <taxon>rosids</taxon>
        <taxon>fabids</taxon>
        <taxon>Rosales</taxon>
        <taxon>Rosaceae</taxon>
        <taxon>Amygdaloideae</taxon>
        <taxon>Amygdaleae</taxon>
        <taxon>Prunus</taxon>
    </lineage>
</organism>
<keyword evidence="1" id="KW-0812">Transmembrane</keyword>
<dbReference type="InterPro" id="IPR029058">
    <property type="entry name" value="AB_hydrolase_fold"/>
</dbReference>
<dbReference type="SUPFAM" id="SSF53474">
    <property type="entry name" value="alpha/beta-Hydrolases"/>
    <property type="match status" value="1"/>
</dbReference>
<dbReference type="AlphaFoldDB" id="A0A4Y1R6K3"/>
<reference evidence="2" key="1">
    <citation type="journal article" date="2019" name="Science">
        <title>Mutation of a bHLH transcription factor allowed almond domestication.</title>
        <authorList>
            <person name="Sanchez-Perez R."/>
            <person name="Pavan S."/>
            <person name="Mazzeo R."/>
            <person name="Moldovan C."/>
            <person name="Aiese Cigliano R."/>
            <person name="Del Cueto J."/>
            <person name="Ricciardi F."/>
            <person name="Lotti C."/>
            <person name="Ricciardi L."/>
            <person name="Dicenta F."/>
            <person name="Lopez-Marques R.L."/>
            <person name="Lindberg Moller B."/>
        </authorList>
    </citation>
    <scope>NUCLEOTIDE SEQUENCE</scope>
</reference>
<sequence>MVHTKYLNKSLIETIPGRHGLSSSGPGPKPLSSVTFSNARVLTASSTTWRLQLKKPQQILRAQQSNSLLPELDPEFLQLYKNGWDISELTENLDTVMLNRGNRSKAWNGPQNRLAGLVVVSLTVFLLIFILSVGNNDQMPSSLLELPKEKWHSFKSLVQLSPTLEFRNGTDVIWQIPDSPKAVLFLAHGCNGRAAHFWDKSTHCPNCIGLPEERLIALHALARKFAVLTISSAGICWTLGEEIIIVKDIIKWWVKKNKLEKLPLVAMGASSGGYFVSVLATVLKFTSITIMIAEGKFDKMDIKESYPPTLFMHMPKDILRKQKIDEYMEILRNKGVEVAEIECKEFPLSPHLLADRIPGLDLSVSAKLFELFRHKGFIDENGYMKNDGRRTRWKEAVRESKIIFPDKHLAHYIQEELNLAFAYHEMTSLHSDRMFIWFESHMRAPTKLSLTCLVVKWNLLSTMEFSKAAVPCLYSSPSPSVCVLESACCKLMVLEPNPGRLVTPNAWPKVPHQPNRPHITVDGSSSSCKTW</sequence>